<feature type="region of interest" description="Disordered" evidence="4">
    <location>
        <begin position="1"/>
        <end position="21"/>
    </location>
</feature>
<dbReference type="PROSITE" id="PS50061">
    <property type="entry name" value="ETS_DOMAIN_3"/>
    <property type="match status" value="1"/>
</dbReference>
<dbReference type="PROSITE" id="PS00345">
    <property type="entry name" value="ETS_DOMAIN_1"/>
    <property type="match status" value="1"/>
</dbReference>
<dbReference type="InterPro" id="IPR000418">
    <property type="entry name" value="Ets_dom"/>
</dbReference>
<organism evidence="6 7">
    <name type="scientific">Galendromus occidentalis</name>
    <name type="common">western predatory mite</name>
    <dbReference type="NCBI Taxonomy" id="34638"/>
    <lineage>
        <taxon>Eukaryota</taxon>
        <taxon>Metazoa</taxon>
        <taxon>Ecdysozoa</taxon>
        <taxon>Arthropoda</taxon>
        <taxon>Chelicerata</taxon>
        <taxon>Arachnida</taxon>
        <taxon>Acari</taxon>
        <taxon>Parasitiformes</taxon>
        <taxon>Mesostigmata</taxon>
        <taxon>Gamasina</taxon>
        <taxon>Phytoseioidea</taxon>
        <taxon>Phytoseiidae</taxon>
        <taxon>Typhlodrominae</taxon>
        <taxon>Galendromus</taxon>
    </lineage>
</organism>
<name>A0AAJ6QNP9_9ACAR</name>
<dbReference type="Gene3D" id="1.10.150.50">
    <property type="entry name" value="Transcription Factor, Ets-1"/>
    <property type="match status" value="1"/>
</dbReference>
<reference evidence="7" key="1">
    <citation type="submission" date="2025-08" db="UniProtKB">
        <authorList>
            <consortium name="RefSeq"/>
        </authorList>
    </citation>
    <scope>IDENTIFICATION</scope>
</reference>
<dbReference type="PANTHER" id="PTHR11849:SF182">
    <property type="entry name" value="SAM POINTED DOMAIN-CONTAINING ETS TRANSCRIPTION FACTOR"/>
    <property type="match status" value="1"/>
</dbReference>
<evidence type="ECO:0000259" key="5">
    <source>
        <dbReference type="PROSITE" id="PS50061"/>
    </source>
</evidence>
<evidence type="ECO:0000256" key="4">
    <source>
        <dbReference type="SAM" id="MobiDB-lite"/>
    </source>
</evidence>
<keyword evidence="3" id="KW-0539">Nucleus</keyword>
<feature type="region of interest" description="Disordered" evidence="4">
    <location>
        <begin position="255"/>
        <end position="290"/>
    </location>
</feature>
<dbReference type="GO" id="GO:0030154">
    <property type="term" value="P:cell differentiation"/>
    <property type="evidence" value="ECO:0007669"/>
    <property type="project" value="TreeGrafter"/>
</dbReference>
<dbReference type="GO" id="GO:0043565">
    <property type="term" value="F:sequence-specific DNA binding"/>
    <property type="evidence" value="ECO:0007669"/>
    <property type="project" value="InterPro"/>
</dbReference>
<dbReference type="InterPro" id="IPR036388">
    <property type="entry name" value="WH-like_DNA-bd_sf"/>
</dbReference>
<dbReference type="RefSeq" id="XP_003738831.2">
    <property type="nucleotide sequence ID" value="XM_003738783.2"/>
</dbReference>
<gene>
    <name evidence="7" type="primary">LOC100903201</name>
</gene>
<dbReference type="SUPFAM" id="SSF47769">
    <property type="entry name" value="SAM/Pointed domain"/>
    <property type="match status" value="1"/>
</dbReference>
<feature type="compositionally biased region" description="Low complexity" evidence="4">
    <location>
        <begin position="7"/>
        <end position="21"/>
    </location>
</feature>
<dbReference type="Gene3D" id="1.10.10.10">
    <property type="entry name" value="Winged helix-like DNA-binding domain superfamily/Winged helix DNA-binding domain"/>
    <property type="match status" value="1"/>
</dbReference>
<feature type="compositionally biased region" description="Low complexity" evidence="4">
    <location>
        <begin position="87"/>
        <end position="104"/>
    </location>
</feature>
<comment type="subcellular location">
    <subcellularLocation>
        <location evidence="3">Nucleus</location>
    </subcellularLocation>
</comment>
<protein>
    <submittedName>
        <fullName evidence="7">SAM pointed domain-containing Ets transcription factor-like</fullName>
    </submittedName>
</protein>
<dbReference type="AlphaFoldDB" id="A0AAJ6QNP9"/>
<feature type="region of interest" description="Disordered" evidence="4">
    <location>
        <begin position="52"/>
        <end position="110"/>
    </location>
</feature>
<dbReference type="InterPro" id="IPR013761">
    <property type="entry name" value="SAM/pointed_sf"/>
</dbReference>
<dbReference type="Pfam" id="PF00178">
    <property type="entry name" value="Ets"/>
    <property type="match status" value="1"/>
</dbReference>
<dbReference type="InterPro" id="IPR036390">
    <property type="entry name" value="WH_DNA-bd_sf"/>
</dbReference>
<dbReference type="SMART" id="SM00251">
    <property type="entry name" value="SAM_PNT"/>
    <property type="match status" value="1"/>
</dbReference>
<feature type="compositionally biased region" description="Polar residues" evidence="4">
    <location>
        <begin position="52"/>
        <end position="62"/>
    </location>
</feature>
<dbReference type="SMART" id="SM00413">
    <property type="entry name" value="ETS"/>
    <property type="match status" value="1"/>
</dbReference>
<proteinExistence type="inferred from homology"/>
<evidence type="ECO:0000256" key="2">
    <source>
        <dbReference type="ARBA" id="ARBA00023125"/>
    </source>
</evidence>
<dbReference type="GeneID" id="100903201"/>
<evidence type="ECO:0000256" key="1">
    <source>
        <dbReference type="ARBA" id="ARBA00005562"/>
    </source>
</evidence>
<accession>A0AAJ6QNP9</accession>
<feature type="domain" description="ETS" evidence="5">
    <location>
        <begin position="297"/>
        <end position="378"/>
    </location>
</feature>
<dbReference type="Proteomes" id="UP000694867">
    <property type="component" value="Unplaced"/>
</dbReference>
<comment type="similarity">
    <text evidence="1 3">Belongs to the ETS family.</text>
</comment>
<dbReference type="PROSITE" id="PS00346">
    <property type="entry name" value="ETS_DOMAIN_2"/>
    <property type="match status" value="1"/>
</dbReference>
<evidence type="ECO:0000313" key="7">
    <source>
        <dbReference type="RefSeq" id="XP_003738831.2"/>
    </source>
</evidence>
<dbReference type="PANTHER" id="PTHR11849">
    <property type="entry name" value="ETS"/>
    <property type="match status" value="1"/>
</dbReference>
<dbReference type="SUPFAM" id="SSF46785">
    <property type="entry name" value="Winged helix' DNA-binding domain"/>
    <property type="match status" value="1"/>
</dbReference>
<sequence>MMMEQTSLPFQSSSFYPSPSWSPPSSEATFGMVSNYIKSEPLSPEQTLMTNMSPRVQNTPCSLTPPPTNYPSSQYAPLTPPYRYEQNNNFPQNNNSNNNNNSSSYWQTSTPPPYEDYFSEAQYAEREYTDAPISDRTGCLEELNDEGALEQLRAICLQQAAMDVKLACHMLNISPNPYSWDMHDVQRWILWLIKEKRLECSAEQMHLFYKVSGAQFVSWCDKMVNNQQLSSAQRTMVEAISAHLDIWKSAAQAMQSSRPEMETPENFSQPSPPRYEDSYSDDDDSSSASQGCSTQHIHLWQFLKELLSDAQQHGACIRWLDRGIFKIEDSVRVAKLWGRRKNRPAMNYDKLSRSIRQYYRKGIMKKTERSQRLVYQFCPAYAN</sequence>
<dbReference type="PRINTS" id="PR00454">
    <property type="entry name" value="ETSDOMAIN"/>
</dbReference>
<keyword evidence="2 3" id="KW-0238">DNA-binding</keyword>
<evidence type="ECO:0000256" key="3">
    <source>
        <dbReference type="RuleBase" id="RU004019"/>
    </source>
</evidence>
<dbReference type="GO" id="GO:0000981">
    <property type="term" value="F:DNA-binding transcription factor activity, RNA polymerase II-specific"/>
    <property type="evidence" value="ECO:0007669"/>
    <property type="project" value="TreeGrafter"/>
</dbReference>
<dbReference type="GO" id="GO:0005634">
    <property type="term" value="C:nucleus"/>
    <property type="evidence" value="ECO:0007669"/>
    <property type="project" value="UniProtKB-SubCell"/>
</dbReference>
<keyword evidence="6" id="KW-1185">Reference proteome</keyword>
<evidence type="ECO:0000313" key="6">
    <source>
        <dbReference type="Proteomes" id="UP000694867"/>
    </source>
</evidence>
<dbReference type="InterPro" id="IPR003118">
    <property type="entry name" value="Pointed_dom"/>
</dbReference>
<dbReference type="InterPro" id="IPR046328">
    <property type="entry name" value="ETS_fam"/>
</dbReference>
<dbReference type="KEGG" id="goe:100903201"/>